<dbReference type="Proteomes" id="UP000001880">
    <property type="component" value="Chromosome"/>
</dbReference>
<feature type="transmembrane region" description="Helical" evidence="1">
    <location>
        <begin position="315"/>
        <end position="337"/>
    </location>
</feature>
<dbReference type="AlphaFoldDB" id="D0LLJ3"/>
<dbReference type="KEGG" id="hoh:Hoch_0572"/>
<gene>
    <name evidence="3" type="ordered locus">Hoch_0572</name>
</gene>
<feature type="chain" id="PRO_5003010377" description="PEGA domain-containing protein" evidence="2">
    <location>
        <begin position="43"/>
        <end position="373"/>
    </location>
</feature>
<dbReference type="InterPro" id="IPR011990">
    <property type="entry name" value="TPR-like_helical_dom_sf"/>
</dbReference>
<keyword evidence="4" id="KW-1185">Reference proteome</keyword>
<dbReference type="OrthoDB" id="5521179at2"/>
<evidence type="ECO:0000256" key="2">
    <source>
        <dbReference type="SAM" id="SignalP"/>
    </source>
</evidence>
<keyword evidence="1" id="KW-0812">Transmembrane</keyword>
<sequence>MSENRTRCSTTIILRTSARVRLRITTLAALATFVMVAMPAAAQDEPPQDDDIATYEDVDAAALPWVRGVPRAVRLEAHRLFLEGNEDLGEGLFRRAGEKFRAALALWDHPAFHYNLGVAQMNLDQIIDAYRSFQRARRFGSRPIGRDKFDQAANHIRVLGNQLAAIEIACDQAGATVALDGTPIFIAPGAERVLVRPGRHRVEANKPGLDDDVHDLVLDPGDAQGVRLVLLAPERMVPVRRWNAWLPWGVVGAGALVMAGGAALDRSSSAAFDDFDGAVGEQCIGNRGCVVDGGDGDGLDDGLGDRHTSGRRLQWAARGVYAVGGLTVAAGAVLLYLNRERLEPRRVPLPDASVTFTPILGPSHVGLATRVAF</sequence>
<dbReference type="RefSeq" id="WP_012825837.1">
    <property type="nucleotide sequence ID" value="NC_013440.1"/>
</dbReference>
<evidence type="ECO:0000313" key="3">
    <source>
        <dbReference type="EMBL" id="ACY13210.1"/>
    </source>
</evidence>
<protein>
    <recommendedName>
        <fullName evidence="5">PEGA domain-containing protein</fullName>
    </recommendedName>
</protein>
<dbReference type="SUPFAM" id="SSF48452">
    <property type="entry name" value="TPR-like"/>
    <property type="match status" value="1"/>
</dbReference>
<evidence type="ECO:0000256" key="1">
    <source>
        <dbReference type="SAM" id="Phobius"/>
    </source>
</evidence>
<dbReference type="Gene3D" id="1.25.40.10">
    <property type="entry name" value="Tetratricopeptide repeat domain"/>
    <property type="match status" value="1"/>
</dbReference>
<keyword evidence="1" id="KW-0472">Membrane</keyword>
<organism evidence="3 4">
    <name type="scientific">Haliangium ochraceum (strain DSM 14365 / JCM 11303 / SMP-2)</name>
    <dbReference type="NCBI Taxonomy" id="502025"/>
    <lineage>
        <taxon>Bacteria</taxon>
        <taxon>Pseudomonadati</taxon>
        <taxon>Myxococcota</taxon>
        <taxon>Polyangia</taxon>
        <taxon>Haliangiales</taxon>
        <taxon>Kofleriaceae</taxon>
        <taxon>Haliangium</taxon>
    </lineage>
</organism>
<dbReference type="STRING" id="502025.Hoch_0572"/>
<proteinExistence type="predicted"/>
<evidence type="ECO:0000313" key="4">
    <source>
        <dbReference type="Proteomes" id="UP000001880"/>
    </source>
</evidence>
<keyword evidence="1" id="KW-1133">Transmembrane helix</keyword>
<feature type="signal peptide" evidence="2">
    <location>
        <begin position="1"/>
        <end position="42"/>
    </location>
</feature>
<dbReference type="eggNOG" id="COG0457">
    <property type="taxonomic scope" value="Bacteria"/>
</dbReference>
<name>D0LLJ3_HALO1</name>
<dbReference type="EMBL" id="CP001804">
    <property type="protein sequence ID" value="ACY13210.1"/>
    <property type="molecule type" value="Genomic_DNA"/>
</dbReference>
<evidence type="ECO:0008006" key="5">
    <source>
        <dbReference type="Google" id="ProtNLM"/>
    </source>
</evidence>
<reference evidence="3 4" key="1">
    <citation type="journal article" date="2010" name="Stand. Genomic Sci.">
        <title>Complete genome sequence of Haliangium ochraceum type strain (SMP-2).</title>
        <authorList>
            <consortium name="US DOE Joint Genome Institute (JGI-PGF)"/>
            <person name="Ivanova N."/>
            <person name="Daum C."/>
            <person name="Lang E."/>
            <person name="Abt B."/>
            <person name="Kopitz M."/>
            <person name="Saunders E."/>
            <person name="Lapidus A."/>
            <person name="Lucas S."/>
            <person name="Glavina Del Rio T."/>
            <person name="Nolan M."/>
            <person name="Tice H."/>
            <person name="Copeland A."/>
            <person name="Cheng J.F."/>
            <person name="Chen F."/>
            <person name="Bruce D."/>
            <person name="Goodwin L."/>
            <person name="Pitluck S."/>
            <person name="Mavromatis K."/>
            <person name="Pati A."/>
            <person name="Mikhailova N."/>
            <person name="Chen A."/>
            <person name="Palaniappan K."/>
            <person name="Land M."/>
            <person name="Hauser L."/>
            <person name="Chang Y.J."/>
            <person name="Jeffries C.D."/>
            <person name="Detter J.C."/>
            <person name="Brettin T."/>
            <person name="Rohde M."/>
            <person name="Goker M."/>
            <person name="Bristow J."/>
            <person name="Markowitz V."/>
            <person name="Eisen J.A."/>
            <person name="Hugenholtz P."/>
            <person name="Kyrpides N.C."/>
            <person name="Klenk H.P."/>
        </authorList>
    </citation>
    <scope>NUCLEOTIDE SEQUENCE [LARGE SCALE GENOMIC DNA]</scope>
    <source>
        <strain evidence="4">DSM 14365 / CIP 107738 / JCM 11303 / AJ 13395 / SMP-2</strain>
    </source>
</reference>
<accession>D0LLJ3</accession>
<dbReference type="HOGENOM" id="CLU_052613_0_0_7"/>
<keyword evidence="2" id="KW-0732">Signal</keyword>